<feature type="compositionally biased region" description="Pro residues" evidence="1">
    <location>
        <begin position="152"/>
        <end position="197"/>
    </location>
</feature>
<dbReference type="SUPFAM" id="SSF48371">
    <property type="entry name" value="ARM repeat"/>
    <property type="match status" value="1"/>
</dbReference>
<dbReference type="PRINTS" id="PR01217">
    <property type="entry name" value="PRICHEXTENSN"/>
</dbReference>
<dbReference type="Pfam" id="PF06367">
    <property type="entry name" value="Drf_FH3"/>
    <property type="match status" value="1"/>
</dbReference>
<name>V4APH7_LOTGI</name>
<feature type="region of interest" description="Disordered" evidence="1">
    <location>
        <begin position="133"/>
        <end position="206"/>
    </location>
</feature>
<dbReference type="OMA" id="VANNHQH"/>
<dbReference type="KEGG" id="lgi:LOTGIDRAFT_142199"/>
<gene>
    <name evidence="3" type="ORF">LOTGIDRAFT_142199</name>
</gene>
<dbReference type="GeneID" id="20234545"/>
<dbReference type="PANTHER" id="PTHR46345">
    <property type="entry name" value="INVERTED FORMIN-2"/>
    <property type="match status" value="1"/>
</dbReference>
<proteinExistence type="predicted"/>
<dbReference type="Gene3D" id="1.20.58.2220">
    <property type="entry name" value="Formin, FH2 domain"/>
    <property type="match status" value="1"/>
</dbReference>
<dbReference type="STRING" id="225164.V4APH7"/>
<keyword evidence="4" id="KW-1185">Reference proteome</keyword>
<sequence>MYFPFRSEEEQHIVLQLQLFEDHKANDEEQFPGMKGLDLNSALDIFNAIFKQVSDTPLELYFLTCLQDLLKIDNKDPSADKIWTTTEQLISKCTLLESAEDAQKLIVTTSRKLDKQSDGKCCCSCHKDCGERGLNGPKVPSGNNKDTSVPVPAVPAPPPPPPPPGAGPPPPPPPPGAGPPPPPPPPGAAGAPPPPPVGGFASPAASKALPQQITPKPKAKMRSLQWQKIPNVKVIGKINVWTMVGKLFGSHKVDYSKMDDLFSVNPMPQTTNTDSSTPGTDKKKKENSEVGNDLSISFSTPKDLLDILTPSSQSKEAKSSFGIESGRK</sequence>
<feature type="region of interest" description="Disordered" evidence="1">
    <location>
        <begin position="263"/>
        <end position="328"/>
    </location>
</feature>
<dbReference type="Proteomes" id="UP000030746">
    <property type="component" value="Unassembled WGS sequence"/>
</dbReference>
<accession>V4APH7</accession>
<protein>
    <recommendedName>
        <fullName evidence="2">Formin FH3 domain-containing protein</fullName>
    </recommendedName>
</protein>
<dbReference type="RefSeq" id="XP_009050213.1">
    <property type="nucleotide sequence ID" value="XM_009051965.1"/>
</dbReference>
<evidence type="ECO:0000313" key="3">
    <source>
        <dbReference type="EMBL" id="ESO99102.1"/>
    </source>
</evidence>
<feature type="domain" description="Formin FH3" evidence="2">
    <location>
        <begin position="9"/>
        <end position="100"/>
    </location>
</feature>
<dbReference type="InterPro" id="IPR010472">
    <property type="entry name" value="FH3_dom"/>
</dbReference>
<evidence type="ECO:0000256" key="1">
    <source>
        <dbReference type="SAM" id="MobiDB-lite"/>
    </source>
</evidence>
<dbReference type="CTD" id="20234545"/>
<dbReference type="InterPro" id="IPR016024">
    <property type="entry name" value="ARM-type_fold"/>
</dbReference>
<dbReference type="AlphaFoldDB" id="V4APH7"/>
<feature type="compositionally biased region" description="Polar residues" evidence="1">
    <location>
        <begin position="266"/>
        <end position="279"/>
    </location>
</feature>
<dbReference type="GO" id="GO:0003779">
    <property type="term" value="F:actin binding"/>
    <property type="evidence" value="ECO:0007669"/>
    <property type="project" value="InterPro"/>
</dbReference>
<dbReference type="Gene3D" id="1.10.238.150">
    <property type="entry name" value="Formin, FH3 diaphanous domain"/>
    <property type="match status" value="1"/>
</dbReference>
<dbReference type="InterPro" id="IPR042201">
    <property type="entry name" value="FH2_Formin_sf"/>
</dbReference>
<evidence type="ECO:0000259" key="2">
    <source>
        <dbReference type="Pfam" id="PF06367"/>
    </source>
</evidence>
<dbReference type="PANTHER" id="PTHR46345:SF8">
    <property type="entry name" value="FORMIN 3, ISOFORM B"/>
    <property type="match status" value="1"/>
</dbReference>
<dbReference type="OrthoDB" id="26518at2759"/>
<evidence type="ECO:0000313" key="4">
    <source>
        <dbReference type="Proteomes" id="UP000030746"/>
    </source>
</evidence>
<dbReference type="HOGENOM" id="CLU_848062_0_0_1"/>
<reference evidence="3 4" key="1">
    <citation type="journal article" date="2013" name="Nature">
        <title>Insights into bilaterian evolution from three spiralian genomes.</title>
        <authorList>
            <person name="Simakov O."/>
            <person name="Marletaz F."/>
            <person name="Cho S.J."/>
            <person name="Edsinger-Gonzales E."/>
            <person name="Havlak P."/>
            <person name="Hellsten U."/>
            <person name="Kuo D.H."/>
            <person name="Larsson T."/>
            <person name="Lv J."/>
            <person name="Arendt D."/>
            <person name="Savage R."/>
            <person name="Osoegawa K."/>
            <person name="de Jong P."/>
            <person name="Grimwood J."/>
            <person name="Chapman J.A."/>
            <person name="Shapiro H."/>
            <person name="Aerts A."/>
            <person name="Otillar R.P."/>
            <person name="Terry A.Y."/>
            <person name="Boore J.L."/>
            <person name="Grigoriev I.V."/>
            <person name="Lindberg D.R."/>
            <person name="Seaver E.C."/>
            <person name="Weisblat D.A."/>
            <person name="Putnam N.H."/>
            <person name="Rokhsar D.S."/>
        </authorList>
    </citation>
    <scope>NUCLEOTIDE SEQUENCE [LARGE SCALE GENOMIC DNA]</scope>
</reference>
<organism evidence="3 4">
    <name type="scientific">Lottia gigantea</name>
    <name type="common">Giant owl limpet</name>
    <dbReference type="NCBI Taxonomy" id="225164"/>
    <lineage>
        <taxon>Eukaryota</taxon>
        <taxon>Metazoa</taxon>
        <taxon>Spiralia</taxon>
        <taxon>Lophotrochozoa</taxon>
        <taxon>Mollusca</taxon>
        <taxon>Gastropoda</taxon>
        <taxon>Patellogastropoda</taxon>
        <taxon>Lottioidea</taxon>
        <taxon>Lottiidae</taxon>
        <taxon>Lottia</taxon>
    </lineage>
</organism>
<dbReference type="EMBL" id="KB201145">
    <property type="protein sequence ID" value="ESO99102.1"/>
    <property type="molecule type" value="Genomic_DNA"/>
</dbReference>